<feature type="region of interest" description="Disordered" evidence="1">
    <location>
        <begin position="90"/>
        <end position="134"/>
    </location>
</feature>
<dbReference type="AlphaFoldDB" id="A0AAV0XX04"/>
<evidence type="ECO:0008006" key="4">
    <source>
        <dbReference type="Google" id="ProtNLM"/>
    </source>
</evidence>
<evidence type="ECO:0000313" key="3">
    <source>
        <dbReference type="Proteomes" id="UP001160148"/>
    </source>
</evidence>
<comment type="caution">
    <text evidence="2">The sequence shown here is derived from an EMBL/GenBank/DDBJ whole genome shotgun (WGS) entry which is preliminary data.</text>
</comment>
<dbReference type="Proteomes" id="UP001160148">
    <property type="component" value="Unassembled WGS sequence"/>
</dbReference>
<accession>A0AAV0XX04</accession>
<evidence type="ECO:0000256" key="1">
    <source>
        <dbReference type="SAM" id="MobiDB-lite"/>
    </source>
</evidence>
<dbReference type="EMBL" id="CARXXK010001085">
    <property type="protein sequence ID" value="CAI6372998.1"/>
    <property type="molecule type" value="Genomic_DNA"/>
</dbReference>
<name>A0AAV0XX04_9HEMI</name>
<organism evidence="2 3">
    <name type="scientific">Macrosiphum euphorbiae</name>
    <name type="common">potato aphid</name>
    <dbReference type="NCBI Taxonomy" id="13131"/>
    <lineage>
        <taxon>Eukaryota</taxon>
        <taxon>Metazoa</taxon>
        <taxon>Ecdysozoa</taxon>
        <taxon>Arthropoda</taxon>
        <taxon>Hexapoda</taxon>
        <taxon>Insecta</taxon>
        <taxon>Pterygota</taxon>
        <taxon>Neoptera</taxon>
        <taxon>Paraneoptera</taxon>
        <taxon>Hemiptera</taxon>
        <taxon>Sternorrhyncha</taxon>
        <taxon>Aphidomorpha</taxon>
        <taxon>Aphidoidea</taxon>
        <taxon>Aphididae</taxon>
        <taxon>Macrosiphini</taxon>
        <taxon>Macrosiphum</taxon>
    </lineage>
</organism>
<sequence length="134" mass="15315">MNPSIDVVVGAGDEYLLLALLSIESNFRCAKNAMRPWLRCHLTRTASYNSRYQSNQGIKPKLTKKNEDTQYICEYCKKATIDVTLRKHLEPHENSSSSLASELSDNEVKDPPLITEHANDEEDKPKEQNPYNNF</sequence>
<keyword evidence="3" id="KW-1185">Reference proteome</keyword>
<proteinExistence type="predicted"/>
<evidence type="ECO:0000313" key="2">
    <source>
        <dbReference type="EMBL" id="CAI6372998.1"/>
    </source>
</evidence>
<reference evidence="2 3" key="1">
    <citation type="submission" date="2023-01" db="EMBL/GenBank/DDBJ databases">
        <authorList>
            <person name="Whitehead M."/>
        </authorList>
    </citation>
    <scope>NUCLEOTIDE SEQUENCE [LARGE SCALE GENOMIC DNA]</scope>
</reference>
<protein>
    <recommendedName>
        <fullName evidence="4">C2H2-type domain-containing protein</fullName>
    </recommendedName>
</protein>
<gene>
    <name evidence="2" type="ORF">MEUPH1_LOCUS26802</name>
</gene>